<feature type="compositionally biased region" description="Low complexity" evidence="1">
    <location>
        <begin position="300"/>
        <end position="331"/>
    </location>
</feature>
<feature type="compositionally biased region" description="Polar residues" evidence="1">
    <location>
        <begin position="276"/>
        <end position="291"/>
    </location>
</feature>
<feature type="region of interest" description="Disordered" evidence="1">
    <location>
        <begin position="274"/>
        <end position="331"/>
    </location>
</feature>
<dbReference type="EMBL" id="BMJB01000002">
    <property type="protein sequence ID" value="GGA76494.1"/>
    <property type="molecule type" value="Genomic_DNA"/>
</dbReference>
<dbReference type="PANTHER" id="PTHR37494">
    <property type="entry name" value="HEMAGGLUTININ"/>
    <property type="match status" value="1"/>
</dbReference>
<dbReference type="GO" id="GO:0016020">
    <property type="term" value="C:membrane"/>
    <property type="evidence" value="ECO:0007669"/>
    <property type="project" value="InterPro"/>
</dbReference>
<dbReference type="InterPro" id="IPR013783">
    <property type="entry name" value="Ig-like_fold"/>
</dbReference>
<dbReference type="PANTHER" id="PTHR37494:SF1">
    <property type="entry name" value="STAPHYLOCOCCUS AUREUS SURFACE PROTEIN A"/>
    <property type="match status" value="1"/>
</dbReference>
<comment type="caution">
    <text evidence="2">The sequence shown here is derived from an EMBL/GenBank/DDBJ whole genome shotgun (WGS) entry which is preliminary data.</text>
</comment>
<protein>
    <submittedName>
        <fullName evidence="2">Uncharacterized protein</fullName>
    </submittedName>
</protein>
<evidence type="ECO:0000313" key="2">
    <source>
        <dbReference type="EMBL" id="GGA76494.1"/>
    </source>
</evidence>
<dbReference type="GO" id="GO:0005509">
    <property type="term" value="F:calcium ion binding"/>
    <property type="evidence" value="ECO:0007669"/>
    <property type="project" value="InterPro"/>
</dbReference>
<dbReference type="InterPro" id="IPR015919">
    <property type="entry name" value="Cadherin-like_sf"/>
</dbReference>
<dbReference type="SUPFAM" id="SSF81296">
    <property type="entry name" value="E set domains"/>
    <property type="match status" value="1"/>
</dbReference>
<accession>A0A916RZ66</accession>
<dbReference type="SUPFAM" id="SSF49313">
    <property type="entry name" value="Cadherin-like"/>
    <property type="match status" value="3"/>
</dbReference>
<dbReference type="InterPro" id="IPR014756">
    <property type="entry name" value="Ig_E-set"/>
</dbReference>
<evidence type="ECO:0000313" key="3">
    <source>
        <dbReference type="Proteomes" id="UP000648801"/>
    </source>
</evidence>
<dbReference type="AlphaFoldDB" id="A0A916RZ66"/>
<reference evidence="2" key="1">
    <citation type="journal article" date="2014" name="Int. J. Syst. Evol. Microbiol.">
        <title>Complete genome sequence of Corynebacterium casei LMG S-19264T (=DSM 44701T), isolated from a smear-ripened cheese.</title>
        <authorList>
            <consortium name="US DOE Joint Genome Institute (JGI-PGF)"/>
            <person name="Walter F."/>
            <person name="Albersmeier A."/>
            <person name="Kalinowski J."/>
            <person name="Ruckert C."/>
        </authorList>
    </citation>
    <scope>NUCLEOTIDE SEQUENCE</scope>
    <source>
        <strain evidence="2">CGMCC 1.15447</strain>
    </source>
</reference>
<dbReference type="Proteomes" id="UP000648801">
    <property type="component" value="Unassembled WGS sequence"/>
</dbReference>
<gene>
    <name evidence="2" type="ORF">GCM10011507_29860</name>
</gene>
<reference evidence="2" key="2">
    <citation type="submission" date="2020-09" db="EMBL/GenBank/DDBJ databases">
        <authorList>
            <person name="Sun Q."/>
            <person name="Zhou Y."/>
        </authorList>
    </citation>
    <scope>NUCLEOTIDE SEQUENCE</scope>
    <source>
        <strain evidence="2">CGMCC 1.15447</strain>
    </source>
</reference>
<keyword evidence="3" id="KW-1185">Reference proteome</keyword>
<evidence type="ECO:0000256" key="1">
    <source>
        <dbReference type="SAM" id="MobiDB-lite"/>
    </source>
</evidence>
<organism evidence="2 3">
    <name type="scientific">Edaphobacter acidisoli</name>
    <dbReference type="NCBI Taxonomy" id="2040573"/>
    <lineage>
        <taxon>Bacteria</taxon>
        <taxon>Pseudomonadati</taxon>
        <taxon>Acidobacteriota</taxon>
        <taxon>Terriglobia</taxon>
        <taxon>Terriglobales</taxon>
        <taxon>Acidobacteriaceae</taxon>
        <taxon>Edaphobacter</taxon>
    </lineage>
</organism>
<dbReference type="Pfam" id="PF05345">
    <property type="entry name" value="He_PIG"/>
    <property type="match status" value="3"/>
</dbReference>
<name>A0A916RZ66_9BACT</name>
<proteinExistence type="predicted"/>
<dbReference type="Gene3D" id="2.60.40.10">
    <property type="entry name" value="Immunoglobulins"/>
    <property type="match status" value="3"/>
</dbReference>
<sequence>MVAIPQAEPSISQVLPQTVAAGAQGVTMTVVGANFSSDAVVLWNGNTLSTSQENGSTLAATVPNGNVASPAVVQLMVQDRKSGHKSNPVNVTITSQSSGSSAGPVSLTIATASLTPGTVGTLYSADLSAAGGTMPYAWSIASGALPAGLTLDRSTGAISGTPSASGTFNFSVQVKDAGSPSQSASASYSMVVNAASNNASSVTGLLLSAATLPEASVGQSYAASLVANGGTAPYAWTVISGGLPTGVTLSPSGVFSGTPSVSGTFSFTVSVTDSGNPAQKATASDSITVQAPSRGGSGGTTTTSGGSSGTTTTSSGSGGTTTTTTSGGSSGTTVTLAITTTWLPQGIDGTAYSTQLQGSGGTPAYTWSISSGSLPAGLTLGASNGIISGTPTGQGTSNFTVAVSDNSSPAETISLGESITVSATAQPTGPGTTWYIRPDGGTRYSSNMTNGQCDGMGDAAYPGTGTNQHCAFNDYRYLYQDGSYSDGSTFPAWGWVIAGGDTVIIRGSIGTGVSYRVGAAPPSQTSYCDANNICWGLAGDPADSFNPPIPGGTASQPTRILGENYAACTNQSARTQLHGGTGLYYVLDLRNTSYVDVQCLDITDFSGCSRAAGTCTSADDTALNGIRLYSNATNITLDDIRVHGLGYSGIGGPPGTGFNANDLVILGNGGAGWNADPGDGTTGVGTMNVTNFVISWNGCAEEYPIVDAVPYQDCRDDSTGGYGDGFGTTTSPSPAPGWQIHFDQGVVSYNTQDGLDALHVNGPGTSVSYTRVLAFGNEGQQLKVGAITNIQNSQIVGNCAAILQTIPGRPATTGDNLGDTCRAANTAVAIVTYPGQPSVFQNNTMITGGAVGVEVEYATSDHGATNILQYNNNVFIGYQNSGNGEYPSPIYSNSDTNMLTNPGASWTNNAYLGQKWTCPQAGESAAVCTDPGLVDETLHAYGYGNMAPASSSSAVVGKGAALPSITLDYNGVTRPNPPSIGALEP</sequence>